<protein>
    <submittedName>
        <fullName evidence="7">Major Facilitator Superfamily protein</fullName>
    </submittedName>
</protein>
<evidence type="ECO:0000313" key="7">
    <source>
        <dbReference type="EMBL" id="KJK61765.1"/>
    </source>
</evidence>
<comment type="subcellular location">
    <subcellularLocation>
        <location evidence="1">Membrane</location>
        <topology evidence="1">Multi-pass membrane protein</topology>
    </subcellularLocation>
</comment>
<dbReference type="GO" id="GO:0016020">
    <property type="term" value="C:membrane"/>
    <property type="evidence" value="ECO:0007669"/>
    <property type="project" value="UniProtKB-SubCell"/>
</dbReference>
<evidence type="ECO:0000256" key="1">
    <source>
        <dbReference type="ARBA" id="ARBA00004141"/>
    </source>
</evidence>
<feature type="transmembrane region" description="Helical" evidence="5">
    <location>
        <begin position="76"/>
        <end position="98"/>
    </location>
</feature>
<feature type="transmembrane region" description="Helical" evidence="5">
    <location>
        <begin position="18"/>
        <end position="39"/>
    </location>
</feature>
<dbReference type="Pfam" id="PF07690">
    <property type="entry name" value="MFS_1"/>
    <property type="match status" value="3"/>
</dbReference>
<keyword evidence="3 5" id="KW-1133">Transmembrane helix</keyword>
<dbReference type="OrthoDB" id="6499973at2759"/>
<dbReference type="InterPro" id="IPR020846">
    <property type="entry name" value="MFS_dom"/>
</dbReference>
<dbReference type="PANTHER" id="PTHR23502">
    <property type="entry name" value="MAJOR FACILITATOR SUPERFAMILY"/>
    <property type="match status" value="1"/>
</dbReference>
<feature type="transmembrane region" description="Helical" evidence="5">
    <location>
        <begin position="529"/>
        <end position="550"/>
    </location>
</feature>
<keyword evidence="2 5" id="KW-0812">Transmembrane</keyword>
<feature type="transmembrane region" description="Helical" evidence="5">
    <location>
        <begin position="190"/>
        <end position="210"/>
    </location>
</feature>
<reference evidence="7 8" key="1">
    <citation type="submission" date="2015-02" db="EMBL/GenBank/DDBJ databases">
        <title>Draft genome sequence of Aspergillus parasiticus SU-1.</title>
        <authorList>
            <person name="Yu J."/>
            <person name="Fedorova N."/>
            <person name="Yin Y."/>
            <person name="Losada L."/>
            <person name="Zafar N."/>
            <person name="Taujale R."/>
            <person name="Ehrlich K.C."/>
            <person name="Bhatnagar D."/>
            <person name="Cleveland T.E."/>
            <person name="Bennett J.W."/>
            <person name="Nierman W.C."/>
        </authorList>
    </citation>
    <scope>NUCLEOTIDE SEQUENCE [LARGE SCALE GENOMIC DNA]</scope>
    <source>
        <strain evidence="8">ATCC 56775 / NRRL 5862 / SRRC 143 / SU-1</strain>
    </source>
</reference>
<evidence type="ECO:0000256" key="5">
    <source>
        <dbReference type="SAM" id="Phobius"/>
    </source>
</evidence>
<dbReference type="PANTHER" id="PTHR23502:SF143">
    <property type="entry name" value="MULTIDRUG TRANSPORTER, PUTATIVE (AFU_ORTHOLOGUE AFUA_7G04900)-RELATED"/>
    <property type="match status" value="1"/>
</dbReference>
<dbReference type="Gene3D" id="1.20.1250.20">
    <property type="entry name" value="MFS general substrate transporter like domains"/>
    <property type="match status" value="3"/>
</dbReference>
<dbReference type="PROSITE" id="PS50850">
    <property type="entry name" value="MFS"/>
    <property type="match status" value="2"/>
</dbReference>
<feature type="transmembrane region" description="Helical" evidence="5">
    <location>
        <begin position="761"/>
        <end position="781"/>
    </location>
</feature>
<name>A0A0F0I200_ASPPU</name>
<feature type="transmembrane region" description="Helical" evidence="5">
    <location>
        <begin position="556"/>
        <end position="576"/>
    </location>
</feature>
<feature type="transmembrane region" description="Helical" evidence="5">
    <location>
        <begin position="438"/>
        <end position="465"/>
    </location>
</feature>
<evidence type="ECO:0000259" key="6">
    <source>
        <dbReference type="PROSITE" id="PS50850"/>
    </source>
</evidence>
<evidence type="ECO:0000256" key="4">
    <source>
        <dbReference type="ARBA" id="ARBA00023136"/>
    </source>
</evidence>
<proteinExistence type="predicted"/>
<feature type="transmembrane region" description="Helical" evidence="5">
    <location>
        <begin position="662"/>
        <end position="681"/>
    </location>
</feature>
<organism evidence="7 8">
    <name type="scientific">Aspergillus parasiticus (strain ATCC 56775 / NRRL 5862 / SRRC 143 / SU-1)</name>
    <dbReference type="NCBI Taxonomy" id="1403190"/>
    <lineage>
        <taxon>Eukaryota</taxon>
        <taxon>Fungi</taxon>
        <taxon>Dikarya</taxon>
        <taxon>Ascomycota</taxon>
        <taxon>Pezizomycotina</taxon>
        <taxon>Eurotiomycetes</taxon>
        <taxon>Eurotiomycetidae</taxon>
        <taxon>Eurotiales</taxon>
        <taxon>Aspergillaceae</taxon>
        <taxon>Aspergillus</taxon>
        <taxon>Aspergillus subgen. Circumdati</taxon>
    </lineage>
</organism>
<feature type="domain" description="Major facilitator superfamily (MFS) profile" evidence="6">
    <location>
        <begin position="596"/>
        <end position="791"/>
    </location>
</feature>
<dbReference type="EMBL" id="JZEE01000660">
    <property type="protein sequence ID" value="KJK61765.1"/>
    <property type="molecule type" value="Genomic_DNA"/>
</dbReference>
<dbReference type="InterPro" id="IPR011701">
    <property type="entry name" value="MFS"/>
</dbReference>
<dbReference type="GO" id="GO:0022857">
    <property type="term" value="F:transmembrane transporter activity"/>
    <property type="evidence" value="ECO:0007669"/>
    <property type="project" value="InterPro"/>
</dbReference>
<comment type="caution">
    <text evidence="7">The sequence shown here is derived from an EMBL/GenBank/DDBJ whole genome shotgun (WGS) entry which is preliminary data.</text>
</comment>
<feature type="transmembrane region" description="Helical" evidence="5">
    <location>
        <begin position="687"/>
        <end position="709"/>
    </location>
</feature>
<feature type="transmembrane region" description="Helical" evidence="5">
    <location>
        <begin position="395"/>
        <end position="426"/>
    </location>
</feature>
<dbReference type="Proteomes" id="UP000033540">
    <property type="component" value="Unassembled WGS sequence"/>
</dbReference>
<evidence type="ECO:0000256" key="2">
    <source>
        <dbReference type="ARBA" id="ARBA00022692"/>
    </source>
</evidence>
<feature type="transmembrane region" description="Helical" evidence="5">
    <location>
        <begin position="597"/>
        <end position="618"/>
    </location>
</feature>
<accession>A0A0F0I200</accession>
<gene>
    <name evidence="7" type="ORF">P875_00086720</name>
</gene>
<dbReference type="InterPro" id="IPR036259">
    <property type="entry name" value="MFS_trans_sf"/>
</dbReference>
<feature type="transmembrane region" description="Helical" evidence="5">
    <location>
        <begin position="118"/>
        <end position="141"/>
    </location>
</feature>
<feature type="transmembrane region" description="Helical" evidence="5">
    <location>
        <begin position="314"/>
        <end position="340"/>
    </location>
</feature>
<feature type="transmembrane region" description="Helical" evidence="5">
    <location>
        <begin position="721"/>
        <end position="749"/>
    </location>
</feature>
<feature type="transmembrane region" description="Helical" evidence="5">
    <location>
        <begin position="51"/>
        <end position="69"/>
    </location>
</feature>
<feature type="domain" description="Major facilitator superfamily (MFS) profile" evidence="6">
    <location>
        <begin position="1"/>
        <end position="580"/>
    </location>
</feature>
<feature type="transmembrane region" description="Helical" evidence="5">
    <location>
        <begin position="630"/>
        <end position="650"/>
    </location>
</feature>
<dbReference type="STRING" id="1403190.A0A0F0I200"/>
<evidence type="ECO:0000256" key="3">
    <source>
        <dbReference type="ARBA" id="ARBA00022989"/>
    </source>
</evidence>
<evidence type="ECO:0000313" key="8">
    <source>
        <dbReference type="Proteomes" id="UP000033540"/>
    </source>
</evidence>
<keyword evidence="4 5" id="KW-0472">Membrane</keyword>
<dbReference type="SUPFAM" id="SSF103473">
    <property type="entry name" value="MFS general substrate transporter"/>
    <property type="match status" value="2"/>
</dbReference>
<dbReference type="AlphaFoldDB" id="A0A0F0I200"/>
<feature type="transmembrane region" description="Helical" evidence="5">
    <location>
        <begin position="485"/>
        <end position="508"/>
    </location>
</feature>
<sequence length="791" mass="83271">MVAPALANMATGLGIRNAVVSQLTLTIFMLAYAIGPLLLGPLSETSGRSPVLLASNVFYLAWTLGCGLARNKAELIAFRFLAGIGGSAPLAVGAGVISDLWAPGERGQAVGIYSLAPLLGPVIGPLTGAAGVVGVVGFVFIRETYVPVLLKQRQHHVSRDETSGSNTSESLMTRLRLASVRPLQFFVTEYIIMVVAIYMAAVFGVLYILLSTYPKVWTQEYDERPGIGALNYISLGLGYVLGSQINACSSDAIYRCLLVRRNANEPQSSAKGEPEFRVPPMFVGSVLIPIGSFIFSLGSITCMQSMQAYVIDSYAEYAASGLAAAVLLMHIAAFGIPLFAPYMYDSLHYGWGNSTSRRLKKMAARSVHHEEPVSLGGRSEPDQASESTAIRDGGYGWVVVFACFVQTFWVNAWTGSWGIIQAALLLKSSMRTTPASTLSFVGSLGLSLTVALGLACVWLAGVIGARWSSLIGIAFFGASTLVGSFTVSNIGGLFMSAALYGLGGSLMFTMSNSLPLQWFNDRLGTANGLVKLGGGIGATVMALVVQQLIYKVGIAWTFRVMALTSLASGIPTALLIRERAPPSSSSIDMSLFRNLTFFFLFVAGFIGIFALYIPSFFLPTVATSIGLSSTTAAGVMACYNACMALGRLASGIACDKLGSTNMLLLTMALNAVTMLAIWSVASTLAVLIVFAALNGIANGAFFVTMPTAIGRLLGPHAAPAGIGMAITGWSVGDLLGNPIAGFLIAATHADRANSIVPYRAAIFYAGGTAAISTALVLVARLRMDANLIKKF</sequence>
<feature type="transmembrane region" description="Helical" evidence="5">
    <location>
        <begin position="281"/>
        <end position="302"/>
    </location>
</feature>